<protein>
    <submittedName>
        <fullName evidence="3">Uncharacterized protein</fullName>
    </submittedName>
</protein>
<accession>A0A8X6N6R2</accession>
<keyword evidence="2" id="KW-0472">Membrane</keyword>
<evidence type="ECO:0000256" key="1">
    <source>
        <dbReference type="SAM" id="MobiDB-lite"/>
    </source>
</evidence>
<name>A0A8X6N6R2_NEPPI</name>
<keyword evidence="4" id="KW-1185">Reference proteome</keyword>
<organism evidence="3 4">
    <name type="scientific">Nephila pilipes</name>
    <name type="common">Giant wood spider</name>
    <name type="synonym">Nephila maculata</name>
    <dbReference type="NCBI Taxonomy" id="299642"/>
    <lineage>
        <taxon>Eukaryota</taxon>
        <taxon>Metazoa</taxon>
        <taxon>Ecdysozoa</taxon>
        <taxon>Arthropoda</taxon>
        <taxon>Chelicerata</taxon>
        <taxon>Arachnida</taxon>
        <taxon>Araneae</taxon>
        <taxon>Araneomorphae</taxon>
        <taxon>Entelegynae</taxon>
        <taxon>Araneoidea</taxon>
        <taxon>Nephilidae</taxon>
        <taxon>Nephila</taxon>
    </lineage>
</organism>
<feature type="transmembrane region" description="Helical" evidence="2">
    <location>
        <begin position="14"/>
        <end position="39"/>
    </location>
</feature>
<sequence>PQAPVVVTAVRDGAMWVMGILKLVPQLLPMYMYGLVLWLEEKRKPKKKTDDEKEAKENGAVQKDSANRDHSHENNTHHSNEDSGIDGSISEENHD</sequence>
<dbReference type="Proteomes" id="UP000887013">
    <property type="component" value="Unassembled WGS sequence"/>
</dbReference>
<gene>
    <name evidence="3" type="ORF">NPIL_10201</name>
</gene>
<dbReference type="AlphaFoldDB" id="A0A8X6N6R2"/>
<reference evidence="3" key="1">
    <citation type="submission" date="2020-08" db="EMBL/GenBank/DDBJ databases">
        <title>Multicomponent nature underlies the extraordinary mechanical properties of spider dragline silk.</title>
        <authorList>
            <person name="Kono N."/>
            <person name="Nakamura H."/>
            <person name="Mori M."/>
            <person name="Yoshida Y."/>
            <person name="Ohtoshi R."/>
            <person name="Malay A.D."/>
            <person name="Moran D.A.P."/>
            <person name="Tomita M."/>
            <person name="Numata K."/>
            <person name="Arakawa K."/>
        </authorList>
    </citation>
    <scope>NUCLEOTIDE SEQUENCE</scope>
</reference>
<feature type="non-terminal residue" evidence="3">
    <location>
        <position position="95"/>
    </location>
</feature>
<dbReference type="EMBL" id="BMAW01054458">
    <property type="protein sequence ID" value="GFS96481.1"/>
    <property type="molecule type" value="Genomic_DNA"/>
</dbReference>
<feature type="region of interest" description="Disordered" evidence="1">
    <location>
        <begin position="44"/>
        <end position="95"/>
    </location>
</feature>
<feature type="compositionally biased region" description="Basic and acidic residues" evidence="1">
    <location>
        <begin position="65"/>
        <end position="81"/>
    </location>
</feature>
<keyword evidence="2" id="KW-0812">Transmembrane</keyword>
<evidence type="ECO:0000256" key="2">
    <source>
        <dbReference type="SAM" id="Phobius"/>
    </source>
</evidence>
<proteinExistence type="predicted"/>
<feature type="compositionally biased region" description="Basic and acidic residues" evidence="1">
    <location>
        <begin position="44"/>
        <end position="57"/>
    </location>
</feature>
<keyword evidence="2" id="KW-1133">Transmembrane helix</keyword>
<comment type="caution">
    <text evidence="3">The sequence shown here is derived from an EMBL/GenBank/DDBJ whole genome shotgun (WGS) entry which is preliminary data.</text>
</comment>
<evidence type="ECO:0000313" key="3">
    <source>
        <dbReference type="EMBL" id="GFS96481.1"/>
    </source>
</evidence>
<evidence type="ECO:0000313" key="4">
    <source>
        <dbReference type="Proteomes" id="UP000887013"/>
    </source>
</evidence>